<evidence type="ECO:0000313" key="5">
    <source>
        <dbReference type="Proteomes" id="UP000070366"/>
    </source>
</evidence>
<dbReference type="OrthoDB" id="9803736at2"/>
<dbReference type="KEGG" id="cmiu:B1H56_05855"/>
<dbReference type="PANTHER" id="PTHR30015">
    <property type="entry name" value="MRR RESTRICTION SYSTEM PROTEIN"/>
    <property type="match status" value="1"/>
</dbReference>
<dbReference type="AlphaFoldDB" id="A0A136Q629"/>
<dbReference type="Pfam" id="PF04471">
    <property type="entry name" value="Mrr_cat"/>
    <property type="match status" value="1"/>
</dbReference>
<dbReference type="EMBL" id="LSZW01000052">
    <property type="protein sequence ID" value="KXK66026.1"/>
    <property type="molecule type" value="Genomic_DNA"/>
</dbReference>
<evidence type="ECO:0000259" key="3">
    <source>
        <dbReference type="Pfam" id="PF14338"/>
    </source>
</evidence>
<dbReference type="GO" id="GO:0009307">
    <property type="term" value="P:DNA restriction-modification system"/>
    <property type="evidence" value="ECO:0007669"/>
    <property type="project" value="InterPro"/>
</dbReference>
<evidence type="ECO:0000256" key="1">
    <source>
        <dbReference type="SAM" id="MobiDB-lite"/>
    </source>
</evidence>
<keyword evidence="4" id="KW-0255">Endonuclease</keyword>
<feature type="domain" description="Restriction system protein Mrr-like N-terminal" evidence="3">
    <location>
        <begin position="22"/>
        <end position="108"/>
    </location>
</feature>
<reference evidence="4 5" key="1">
    <citation type="submission" date="2016-02" db="EMBL/GenBank/DDBJ databases">
        <authorList>
            <person name="Wen L."/>
            <person name="He K."/>
            <person name="Yang H."/>
        </authorList>
    </citation>
    <scope>NUCLEOTIDE SEQUENCE [LARGE SCALE GENOMIC DNA]</scope>
    <source>
        <strain evidence="4 5">DSM 22607</strain>
    </source>
</reference>
<gene>
    <name evidence="4" type="ORF">HMPREF3293_01121</name>
</gene>
<organism evidence="4 5">
    <name type="scientific">Christensenella minuta</name>
    <dbReference type="NCBI Taxonomy" id="626937"/>
    <lineage>
        <taxon>Bacteria</taxon>
        <taxon>Bacillati</taxon>
        <taxon>Bacillota</taxon>
        <taxon>Clostridia</taxon>
        <taxon>Christensenellales</taxon>
        <taxon>Christensenellaceae</taxon>
        <taxon>Christensenella</taxon>
    </lineage>
</organism>
<feature type="compositionally biased region" description="Acidic residues" evidence="1">
    <location>
        <begin position="144"/>
        <end position="154"/>
    </location>
</feature>
<dbReference type="PATRIC" id="fig|626937.4.peg.1106"/>
<evidence type="ECO:0000259" key="2">
    <source>
        <dbReference type="Pfam" id="PF04471"/>
    </source>
</evidence>
<dbReference type="Gene3D" id="3.40.1350.10">
    <property type="match status" value="1"/>
</dbReference>
<sequence>MRGVNVNMFYDDLNTEEQVSYLIKPILQVLQEAGGQLERSEIRDRISELDEHIAEFEQKLYTSNKTGNHYKKFDFKFNFAIKELSYVGLISYVKFNPKITLTQDGANVDLTDFDVKTEVRDKARSYWEEHSTKNKSKNKPVETLEVEDEENESTDDELLDDFKVKLQSAIANMSPAKFEQFSRALLTKMGVEFTNKGVQVSNDGGIDGYGYHVDADDFRTTRVVIQCKRFNSNPVSEPDINQFLGAMNKYQADYGVFITNSRFTNKAREAAREGTPITLIDGNDLIRLVIKYELYITPVTTYVLDGFYTED</sequence>
<dbReference type="InterPro" id="IPR052906">
    <property type="entry name" value="Type_IV_Methyl-Rstrct_Enzyme"/>
</dbReference>
<feature type="domain" description="Restriction endonuclease type IV Mrr" evidence="2">
    <location>
        <begin position="170"/>
        <end position="288"/>
    </location>
</feature>
<proteinExistence type="predicted"/>
<dbReference type="GO" id="GO:0015666">
    <property type="term" value="F:restriction endodeoxyribonuclease activity"/>
    <property type="evidence" value="ECO:0007669"/>
    <property type="project" value="TreeGrafter"/>
</dbReference>
<comment type="caution">
    <text evidence="4">The sequence shown here is derived from an EMBL/GenBank/DDBJ whole genome shotgun (WGS) entry which is preliminary data.</text>
</comment>
<evidence type="ECO:0000313" key="4">
    <source>
        <dbReference type="EMBL" id="KXK66026.1"/>
    </source>
</evidence>
<accession>A0A136Q629</accession>
<dbReference type="STRING" id="626937.HMPREF3293_01121"/>
<name>A0A136Q629_9FIRM</name>
<dbReference type="PANTHER" id="PTHR30015:SF7">
    <property type="entry name" value="TYPE IV METHYL-DIRECTED RESTRICTION ENZYME ECOKMRR"/>
    <property type="match status" value="1"/>
</dbReference>
<dbReference type="InterPro" id="IPR011335">
    <property type="entry name" value="Restrct_endonuc-II-like"/>
</dbReference>
<dbReference type="Pfam" id="PF14338">
    <property type="entry name" value="Mrr_N"/>
    <property type="match status" value="1"/>
</dbReference>
<protein>
    <submittedName>
        <fullName evidence="4">Restriction endonuclease</fullName>
    </submittedName>
</protein>
<keyword evidence="5" id="KW-1185">Reference proteome</keyword>
<feature type="region of interest" description="Disordered" evidence="1">
    <location>
        <begin position="129"/>
        <end position="154"/>
    </location>
</feature>
<dbReference type="InterPro" id="IPR025745">
    <property type="entry name" value="Mrr-like_N_dom"/>
</dbReference>
<dbReference type="InterPro" id="IPR007560">
    <property type="entry name" value="Restrct_endonuc_IV_Mrr"/>
</dbReference>
<dbReference type="SUPFAM" id="SSF52980">
    <property type="entry name" value="Restriction endonuclease-like"/>
    <property type="match status" value="1"/>
</dbReference>
<dbReference type="Proteomes" id="UP000070366">
    <property type="component" value="Unassembled WGS sequence"/>
</dbReference>
<keyword evidence="4" id="KW-0378">Hydrolase</keyword>
<keyword evidence="4" id="KW-0540">Nuclease</keyword>
<dbReference type="GO" id="GO:0003677">
    <property type="term" value="F:DNA binding"/>
    <property type="evidence" value="ECO:0007669"/>
    <property type="project" value="InterPro"/>
</dbReference>
<dbReference type="InterPro" id="IPR011856">
    <property type="entry name" value="tRNA_endonuc-like_dom_sf"/>
</dbReference>